<sequence length="204" mass="23352">MQITSKQKGTLLFSLLFMLIMLFITFDNKAVFWYLYTFTILVCLAVAILNAKFFDELPTWHYLLFGIGYGTISYGIIRLGYEITPMLSFKIAKPITKFLNDFAPAHIGHYVLLIFIIIIGEELFWRGYVQQLLKSMMKTSLAVVTTALLSAIVLLPSGFIPGMMAAFTVSLLWGFLYEWKRSMPLIIITHTVFILLLFLVLPLQ</sequence>
<evidence type="ECO:0000313" key="3">
    <source>
        <dbReference type="EMBL" id="CEA02321.1"/>
    </source>
</evidence>
<feature type="transmembrane region" description="Helical" evidence="1">
    <location>
        <begin position="185"/>
        <end position="203"/>
    </location>
</feature>
<dbReference type="InterPro" id="IPR003675">
    <property type="entry name" value="Rce1/LyrA-like_dom"/>
</dbReference>
<feature type="transmembrane region" description="Helical" evidence="1">
    <location>
        <begin position="32"/>
        <end position="50"/>
    </location>
</feature>
<evidence type="ECO:0000256" key="1">
    <source>
        <dbReference type="SAM" id="Phobius"/>
    </source>
</evidence>
<keyword evidence="1" id="KW-0472">Membrane</keyword>
<protein>
    <submittedName>
        <fullName evidence="3">CAAX amino terminal protease self-immunity</fullName>
    </submittedName>
</protein>
<dbReference type="GO" id="GO:0006508">
    <property type="term" value="P:proteolysis"/>
    <property type="evidence" value="ECO:0007669"/>
    <property type="project" value="UniProtKB-KW"/>
</dbReference>
<dbReference type="PATRIC" id="fig|1461583.4.peg.1171"/>
<gene>
    <name evidence="3" type="ORF">BN1050_01214</name>
</gene>
<feature type="transmembrane region" description="Helical" evidence="1">
    <location>
        <begin position="9"/>
        <end position="26"/>
    </location>
</feature>
<keyword evidence="3" id="KW-0645">Protease</keyword>
<organism evidence="3">
    <name type="scientific">Metalysinibacillus saudimassiliensis</name>
    <dbReference type="NCBI Taxonomy" id="1461583"/>
    <lineage>
        <taxon>Bacteria</taxon>
        <taxon>Bacillati</taxon>
        <taxon>Bacillota</taxon>
        <taxon>Bacilli</taxon>
        <taxon>Bacillales</taxon>
        <taxon>Caryophanaceae</taxon>
        <taxon>Metalysinibacillus</taxon>
    </lineage>
</organism>
<dbReference type="GO" id="GO:0004175">
    <property type="term" value="F:endopeptidase activity"/>
    <property type="evidence" value="ECO:0007669"/>
    <property type="project" value="UniProtKB-ARBA"/>
</dbReference>
<accession>A0A078MC85</accession>
<proteinExistence type="predicted"/>
<evidence type="ECO:0000259" key="2">
    <source>
        <dbReference type="Pfam" id="PF02517"/>
    </source>
</evidence>
<keyword evidence="3" id="KW-0378">Hydrolase</keyword>
<feature type="transmembrane region" description="Helical" evidence="1">
    <location>
        <begin position="141"/>
        <end position="173"/>
    </location>
</feature>
<feature type="transmembrane region" description="Helical" evidence="1">
    <location>
        <begin position="62"/>
        <end position="81"/>
    </location>
</feature>
<feature type="domain" description="CAAX prenyl protease 2/Lysostaphin resistance protein A-like" evidence="2">
    <location>
        <begin position="109"/>
        <end position="193"/>
    </location>
</feature>
<dbReference type="Pfam" id="PF02517">
    <property type="entry name" value="Rce1-like"/>
    <property type="match status" value="1"/>
</dbReference>
<feature type="transmembrane region" description="Helical" evidence="1">
    <location>
        <begin position="107"/>
        <end position="129"/>
    </location>
</feature>
<dbReference type="AlphaFoldDB" id="A0A078MC85"/>
<keyword evidence="1" id="KW-0812">Transmembrane</keyword>
<name>A0A078MC85_9BACL</name>
<keyword evidence="1" id="KW-1133">Transmembrane helix</keyword>
<dbReference type="GO" id="GO:0080120">
    <property type="term" value="P:CAAX-box protein maturation"/>
    <property type="evidence" value="ECO:0007669"/>
    <property type="project" value="UniProtKB-ARBA"/>
</dbReference>
<dbReference type="EMBL" id="LN483074">
    <property type="protein sequence ID" value="CEA02321.1"/>
    <property type="molecule type" value="Genomic_DNA"/>
</dbReference>
<dbReference type="HOGENOM" id="CLU_108881_0_0_9"/>
<reference evidence="3" key="1">
    <citation type="submission" date="2014-07" db="EMBL/GenBank/DDBJ databases">
        <authorList>
            <person name="Urmite Genomes Urmite Genomes"/>
        </authorList>
    </citation>
    <scope>NUCLEOTIDE SEQUENCE</scope>
    <source>
        <strain evidence="3">13S34_air</strain>
    </source>
</reference>